<feature type="transmembrane region" description="Helical" evidence="4">
    <location>
        <begin position="197"/>
        <end position="214"/>
    </location>
</feature>
<evidence type="ECO:0000256" key="2">
    <source>
        <dbReference type="ARBA" id="ARBA00023125"/>
    </source>
</evidence>
<protein>
    <submittedName>
        <fullName evidence="6">Helix-turn-helix domain-containing protein</fullName>
    </submittedName>
</protein>
<dbReference type="PANTHER" id="PTHR43280">
    <property type="entry name" value="ARAC-FAMILY TRANSCRIPTIONAL REGULATOR"/>
    <property type="match status" value="1"/>
</dbReference>
<feature type="transmembrane region" description="Helical" evidence="4">
    <location>
        <begin position="57"/>
        <end position="77"/>
    </location>
</feature>
<feature type="transmembrane region" description="Helical" evidence="4">
    <location>
        <begin position="129"/>
        <end position="153"/>
    </location>
</feature>
<dbReference type="SMART" id="SM00342">
    <property type="entry name" value="HTH_ARAC"/>
    <property type="match status" value="1"/>
</dbReference>
<name>A0ABT8LFE4_9BACT</name>
<gene>
    <name evidence="6" type="ORF">QQ020_25600</name>
</gene>
<accession>A0ABT8LFE4</accession>
<dbReference type="PROSITE" id="PS01124">
    <property type="entry name" value="HTH_ARAC_FAMILY_2"/>
    <property type="match status" value="1"/>
</dbReference>
<evidence type="ECO:0000256" key="1">
    <source>
        <dbReference type="ARBA" id="ARBA00023015"/>
    </source>
</evidence>
<feature type="domain" description="HTH araC/xylS-type" evidence="5">
    <location>
        <begin position="253"/>
        <end position="356"/>
    </location>
</feature>
<evidence type="ECO:0000313" key="7">
    <source>
        <dbReference type="Proteomes" id="UP001172083"/>
    </source>
</evidence>
<evidence type="ECO:0000256" key="4">
    <source>
        <dbReference type="SAM" id="Phobius"/>
    </source>
</evidence>
<evidence type="ECO:0000313" key="6">
    <source>
        <dbReference type="EMBL" id="MDN5215480.1"/>
    </source>
</evidence>
<keyword evidence="4" id="KW-0812">Transmembrane</keyword>
<keyword evidence="2" id="KW-0238">DNA-binding</keyword>
<feature type="transmembrane region" description="Helical" evidence="4">
    <location>
        <begin position="29"/>
        <end position="45"/>
    </location>
</feature>
<dbReference type="InterPro" id="IPR018060">
    <property type="entry name" value="HTH_AraC"/>
</dbReference>
<organism evidence="6 7">
    <name type="scientific">Agaribacillus aureus</name>
    <dbReference type="NCBI Taxonomy" id="3051825"/>
    <lineage>
        <taxon>Bacteria</taxon>
        <taxon>Pseudomonadati</taxon>
        <taxon>Bacteroidota</taxon>
        <taxon>Cytophagia</taxon>
        <taxon>Cytophagales</taxon>
        <taxon>Splendidivirgaceae</taxon>
        <taxon>Agaribacillus</taxon>
    </lineage>
</organism>
<dbReference type="EMBL" id="JAUJEB010000006">
    <property type="protein sequence ID" value="MDN5215480.1"/>
    <property type="molecule type" value="Genomic_DNA"/>
</dbReference>
<keyword evidence="4" id="KW-1133">Transmembrane helix</keyword>
<dbReference type="SUPFAM" id="SSF46689">
    <property type="entry name" value="Homeodomain-like"/>
    <property type="match status" value="1"/>
</dbReference>
<evidence type="ECO:0000259" key="5">
    <source>
        <dbReference type="PROSITE" id="PS01124"/>
    </source>
</evidence>
<dbReference type="PANTHER" id="PTHR43280:SF29">
    <property type="entry name" value="ARAC-FAMILY TRANSCRIPTIONAL REGULATOR"/>
    <property type="match status" value="1"/>
</dbReference>
<keyword evidence="4" id="KW-0472">Membrane</keyword>
<comment type="caution">
    <text evidence="6">The sequence shown here is derived from an EMBL/GenBank/DDBJ whole genome shotgun (WGS) entry which is preliminary data.</text>
</comment>
<dbReference type="InterPro" id="IPR009057">
    <property type="entry name" value="Homeodomain-like_sf"/>
</dbReference>
<proteinExistence type="predicted"/>
<dbReference type="Proteomes" id="UP001172083">
    <property type="component" value="Unassembled WGS sequence"/>
</dbReference>
<dbReference type="Gene3D" id="1.10.10.60">
    <property type="entry name" value="Homeodomain-like"/>
    <property type="match status" value="2"/>
</dbReference>
<dbReference type="Pfam" id="PF12833">
    <property type="entry name" value="HTH_18"/>
    <property type="match status" value="1"/>
</dbReference>
<keyword evidence="7" id="KW-1185">Reference proteome</keyword>
<evidence type="ECO:0000256" key="3">
    <source>
        <dbReference type="ARBA" id="ARBA00023163"/>
    </source>
</evidence>
<dbReference type="RefSeq" id="WP_346760810.1">
    <property type="nucleotide sequence ID" value="NZ_JAUJEB010000006.1"/>
</dbReference>
<sequence>MIFIAGITIAILIEFLLLSKKNKSESDKFLTLWMFLIVVHLFLFYTEFSGAAFEYPFLLGVSLPLPLLQAVFLYFYVGSLTNLLPKNRSILLLHLLPAAIAYLYLISFFMLPSDEKIFVYENQGAGYEIFLSLLNYATIISGIAYVTWSLLLLRRHRRNILDKFSDVEKINLRWLQILTWGMGGIWLIVIFEEGSIFTFSGVVIFVFLIAFFGIKQVRIFASNEPAEVDAAPPKGKYAKSGLNEALSSRLYEQLITRMNSEALYRNGDLSIGDLASQLDVHPNYLSQVINEREGRNFYDFVNHYRVEEFKRLIADPKNHHLTLLSMAFDCGFNSKSAFNRYFKKNTGQTPSEYFSSVTKV</sequence>
<feature type="transmembrane region" description="Helical" evidence="4">
    <location>
        <begin position="174"/>
        <end position="191"/>
    </location>
</feature>
<reference evidence="6" key="1">
    <citation type="submission" date="2023-06" db="EMBL/GenBank/DDBJ databases">
        <title>Genomic of Agaribacillus aureum.</title>
        <authorList>
            <person name="Wang G."/>
        </authorList>
    </citation>
    <scope>NUCLEOTIDE SEQUENCE</scope>
    <source>
        <strain evidence="6">BMA12</strain>
    </source>
</reference>
<feature type="transmembrane region" description="Helical" evidence="4">
    <location>
        <begin position="89"/>
        <end position="109"/>
    </location>
</feature>
<keyword evidence="1" id="KW-0805">Transcription regulation</keyword>
<keyword evidence="3" id="KW-0804">Transcription</keyword>